<evidence type="ECO:0000313" key="2">
    <source>
        <dbReference type="Proteomes" id="UP000038045"/>
    </source>
</evidence>
<dbReference type="WBParaSite" id="PTRK_0000595000.1">
    <property type="protein sequence ID" value="PTRK_0000595000.1"/>
    <property type="gene ID" value="PTRK_0000595000"/>
</dbReference>
<sequence>MELPNGFKIVNDTSEILRFREDIKKTKSKLDKHYGRRKDDTYKERDPNEVKASQITSISYCDYPYHLYDHHYCYSHHSHNHSYYVEQPKKYAIEYGDCERY</sequence>
<accession>A0A0N4ZE96</accession>
<name>A0A0N4ZE96_PARTI</name>
<organism evidence="2 3">
    <name type="scientific">Parastrongyloides trichosuri</name>
    <name type="common">Possum-specific nematode worm</name>
    <dbReference type="NCBI Taxonomy" id="131310"/>
    <lineage>
        <taxon>Eukaryota</taxon>
        <taxon>Metazoa</taxon>
        <taxon>Ecdysozoa</taxon>
        <taxon>Nematoda</taxon>
        <taxon>Chromadorea</taxon>
        <taxon>Rhabditida</taxon>
        <taxon>Tylenchina</taxon>
        <taxon>Panagrolaimomorpha</taxon>
        <taxon>Strongyloidoidea</taxon>
        <taxon>Strongyloididae</taxon>
        <taxon>Parastrongyloides</taxon>
    </lineage>
</organism>
<keyword evidence="2" id="KW-1185">Reference proteome</keyword>
<feature type="region of interest" description="Disordered" evidence="1">
    <location>
        <begin position="28"/>
        <end position="49"/>
    </location>
</feature>
<evidence type="ECO:0000313" key="3">
    <source>
        <dbReference type="WBParaSite" id="PTRK_0000595000.1"/>
    </source>
</evidence>
<evidence type="ECO:0000256" key="1">
    <source>
        <dbReference type="SAM" id="MobiDB-lite"/>
    </source>
</evidence>
<dbReference type="AlphaFoldDB" id="A0A0N4ZE96"/>
<reference evidence="3" key="1">
    <citation type="submission" date="2017-02" db="UniProtKB">
        <authorList>
            <consortium name="WormBaseParasite"/>
        </authorList>
    </citation>
    <scope>IDENTIFICATION</scope>
</reference>
<protein>
    <submittedName>
        <fullName evidence="3">Uncharacterized protein</fullName>
    </submittedName>
</protein>
<dbReference type="Proteomes" id="UP000038045">
    <property type="component" value="Unplaced"/>
</dbReference>
<proteinExistence type="predicted"/>